<dbReference type="InterPro" id="IPR013424">
    <property type="entry name" value="Ice-binding_C"/>
</dbReference>
<feature type="non-terminal residue" evidence="3">
    <location>
        <position position="1"/>
    </location>
</feature>
<dbReference type="Pfam" id="PF07589">
    <property type="entry name" value="PEP-CTERM"/>
    <property type="match status" value="1"/>
</dbReference>
<organism evidence="3">
    <name type="scientific">marine sediment metagenome</name>
    <dbReference type="NCBI Taxonomy" id="412755"/>
    <lineage>
        <taxon>unclassified sequences</taxon>
        <taxon>metagenomes</taxon>
        <taxon>ecological metagenomes</taxon>
    </lineage>
</organism>
<gene>
    <name evidence="3" type="ORF">LCGC14_3161340</name>
</gene>
<dbReference type="NCBIfam" id="TIGR02595">
    <property type="entry name" value="PEP_CTERM"/>
    <property type="match status" value="1"/>
</dbReference>
<dbReference type="EMBL" id="LAZR01069885">
    <property type="protein sequence ID" value="KKK46827.1"/>
    <property type="molecule type" value="Genomic_DNA"/>
</dbReference>
<evidence type="ECO:0000313" key="3">
    <source>
        <dbReference type="EMBL" id="KKK46827.1"/>
    </source>
</evidence>
<comment type="caution">
    <text evidence="3">The sequence shown here is derived from an EMBL/GenBank/DDBJ whole genome shotgun (WGS) entry which is preliminary data.</text>
</comment>
<accession>A0A0F8VR60</accession>
<evidence type="ECO:0000259" key="2">
    <source>
        <dbReference type="Pfam" id="PF07589"/>
    </source>
</evidence>
<feature type="transmembrane region" description="Helical" evidence="1">
    <location>
        <begin position="77"/>
        <end position="95"/>
    </location>
</feature>
<dbReference type="AlphaFoldDB" id="A0A0F8VR60"/>
<keyword evidence="1" id="KW-0472">Membrane</keyword>
<protein>
    <recommendedName>
        <fullName evidence="2">Ice-binding protein C-terminal domain-containing protein</fullName>
    </recommendedName>
</protein>
<keyword evidence="1" id="KW-1133">Transmembrane helix</keyword>
<sequence>ILDDFDYDEIDLSAAAAYANGTNDWFVSVEDAVAGNTGTLSGFTIRMGTPGNWTEWTSDDIGALVDSGTKMAYIENIPEPATLALLGAGAVLLLARRRRRT</sequence>
<evidence type="ECO:0000256" key="1">
    <source>
        <dbReference type="SAM" id="Phobius"/>
    </source>
</evidence>
<reference evidence="3" key="1">
    <citation type="journal article" date="2015" name="Nature">
        <title>Complex archaea that bridge the gap between prokaryotes and eukaryotes.</title>
        <authorList>
            <person name="Spang A."/>
            <person name="Saw J.H."/>
            <person name="Jorgensen S.L."/>
            <person name="Zaremba-Niedzwiedzka K."/>
            <person name="Martijn J."/>
            <person name="Lind A.E."/>
            <person name="van Eijk R."/>
            <person name="Schleper C."/>
            <person name="Guy L."/>
            <person name="Ettema T.J."/>
        </authorList>
    </citation>
    <scope>NUCLEOTIDE SEQUENCE</scope>
</reference>
<proteinExistence type="predicted"/>
<name>A0A0F8VR60_9ZZZZ</name>
<feature type="domain" description="Ice-binding protein C-terminal" evidence="2">
    <location>
        <begin position="77"/>
        <end position="99"/>
    </location>
</feature>
<keyword evidence="1" id="KW-0812">Transmembrane</keyword>